<evidence type="ECO:0000256" key="12">
    <source>
        <dbReference type="SAM" id="Phobius"/>
    </source>
</evidence>
<dbReference type="RefSeq" id="WP_335958329.1">
    <property type="nucleotide sequence ID" value="NZ_JAXBLX010000001.1"/>
</dbReference>
<dbReference type="PRINTS" id="PR00344">
    <property type="entry name" value="BCTRLSENSOR"/>
</dbReference>
<dbReference type="PROSITE" id="PS50885">
    <property type="entry name" value="HAMP"/>
    <property type="match status" value="1"/>
</dbReference>
<accession>A0ABV6K762</accession>
<dbReference type="Gene3D" id="6.10.340.10">
    <property type="match status" value="1"/>
</dbReference>
<dbReference type="SUPFAM" id="SSF55874">
    <property type="entry name" value="ATPase domain of HSP90 chaperone/DNA topoisomerase II/histidine kinase"/>
    <property type="match status" value="1"/>
</dbReference>
<dbReference type="SUPFAM" id="SSF47384">
    <property type="entry name" value="Homodimeric domain of signal transducing histidine kinase"/>
    <property type="match status" value="1"/>
</dbReference>
<feature type="transmembrane region" description="Helical" evidence="12">
    <location>
        <begin position="7"/>
        <end position="26"/>
    </location>
</feature>
<gene>
    <name evidence="15" type="ORF">ACFFHM_00810</name>
</gene>
<keyword evidence="10" id="KW-0902">Two-component regulatory system</keyword>
<name>A0ABV6K762_9BACI</name>
<dbReference type="InterPro" id="IPR003594">
    <property type="entry name" value="HATPase_dom"/>
</dbReference>
<reference evidence="15 16" key="1">
    <citation type="submission" date="2024-09" db="EMBL/GenBank/DDBJ databases">
        <authorList>
            <person name="Sun Q."/>
            <person name="Mori K."/>
        </authorList>
    </citation>
    <scope>NUCLEOTIDE SEQUENCE [LARGE SCALE GENOMIC DNA]</scope>
    <source>
        <strain evidence="15 16">NCAIM B.02610</strain>
    </source>
</reference>
<evidence type="ECO:0000313" key="15">
    <source>
        <dbReference type="EMBL" id="MFC0469144.1"/>
    </source>
</evidence>
<keyword evidence="11 12" id="KW-0472">Membrane</keyword>
<keyword evidence="7" id="KW-0547">Nucleotide-binding</keyword>
<dbReference type="GO" id="GO:0016301">
    <property type="term" value="F:kinase activity"/>
    <property type="evidence" value="ECO:0007669"/>
    <property type="project" value="UniProtKB-KW"/>
</dbReference>
<keyword evidence="9" id="KW-0067">ATP-binding</keyword>
<dbReference type="CDD" id="cd06225">
    <property type="entry name" value="HAMP"/>
    <property type="match status" value="1"/>
</dbReference>
<evidence type="ECO:0000256" key="5">
    <source>
        <dbReference type="ARBA" id="ARBA00022553"/>
    </source>
</evidence>
<comment type="catalytic activity">
    <reaction evidence="1">
        <text>ATP + protein L-histidine = ADP + protein N-phospho-L-histidine.</text>
        <dbReference type="EC" id="2.7.13.3"/>
    </reaction>
</comment>
<keyword evidence="12" id="KW-1133">Transmembrane helix</keyword>
<evidence type="ECO:0000256" key="4">
    <source>
        <dbReference type="ARBA" id="ARBA00022475"/>
    </source>
</evidence>
<sequence length="454" mass="52922">MKIHYQLWLIFSCLFIVVCLVVYMVVATTYEQRLQIGYEQIAVAKGTPVLDQLKGTYPYSPNRSTGYLRTYSERLKSRLILLDADKNVYADSFGQLKPSTAVNLTILDQDTSPVSFFSKTDSFGYVQHTLLPFRSAGNEGYLLMIQEADQLYDELQSFQNWMVQTLLVAVIAFFFISYFVSTWFSKPIRQMIVQLKKITPQRRTFSLKHRRRDEIKELIDATQNMVEELNLYDERQRRFLSTSSHELKTPLATMQLILENLPYVREKEETYREFVSDLTFQVQKMKQMVEQLLQMNRLADTPLEKEQLDALDIQQHLTHSFQHLADDKQLTFEFDVEPISVYVDQALFLRGLDNIVSNAIRYSHQNQSVKISIKREKDETKISVCDQGMGISPEDLPHIFEPFYRSNDATAWNQEGSGLGLTIVKQMVEMHWGRIDIDTVEKEGTCVHLFFRNT</sequence>
<evidence type="ECO:0000256" key="3">
    <source>
        <dbReference type="ARBA" id="ARBA00012438"/>
    </source>
</evidence>
<dbReference type="Pfam" id="PF00512">
    <property type="entry name" value="HisKA"/>
    <property type="match status" value="1"/>
</dbReference>
<dbReference type="InterPro" id="IPR050351">
    <property type="entry name" value="BphY/WalK/GraS-like"/>
</dbReference>
<comment type="caution">
    <text evidence="15">The sequence shown here is derived from an EMBL/GenBank/DDBJ whole genome shotgun (WGS) entry which is preliminary data.</text>
</comment>
<dbReference type="PANTHER" id="PTHR45453">
    <property type="entry name" value="PHOSPHATE REGULON SENSOR PROTEIN PHOR"/>
    <property type="match status" value="1"/>
</dbReference>
<dbReference type="EC" id="2.7.13.3" evidence="3"/>
<dbReference type="InterPro" id="IPR003661">
    <property type="entry name" value="HisK_dim/P_dom"/>
</dbReference>
<dbReference type="InterPro" id="IPR036097">
    <property type="entry name" value="HisK_dim/P_sf"/>
</dbReference>
<proteinExistence type="predicted"/>
<protein>
    <recommendedName>
        <fullName evidence="3">histidine kinase</fullName>
        <ecNumber evidence="3">2.7.13.3</ecNumber>
    </recommendedName>
</protein>
<feature type="transmembrane region" description="Helical" evidence="12">
    <location>
        <begin position="161"/>
        <end position="184"/>
    </location>
</feature>
<dbReference type="PANTHER" id="PTHR45453:SF1">
    <property type="entry name" value="PHOSPHATE REGULON SENSOR PROTEIN PHOR"/>
    <property type="match status" value="1"/>
</dbReference>
<evidence type="ECO:0000256" key="7">
    <source>
        <dbReference type="ARBA" id="ARBA00022741"/>
    </source>
</evidence>
<dbReference type="Gene3D" id="3.30.565.10">
    <property type="entry name" value="Histidine kinase-like ATPase, C-terminal domain"/>
    <property type="match status" value="1"/>
</dbReference>
<evidence type="ECO:0000256" key="10">
    <source>
        <dbReference type="ARBA" id="ARBA00023012"/>
    </source>
</evidence>
<feature type="domain" description="HAMP" evidence="14">
    <location>
        <begin position="182"/>
        <end position="234"/>
    </location>
</feature>
<dbReference type="Gene3D" id="1.10.287.130">
    <property type="match status" value="1"/>
</dbReference>
<keyword evidence="5" id="KW-0597">Phosphoprotein</keyword>
<dbReference type="InterPro" id="IPR005467">
    <property type="entry name" value="His_kinase_dom"/>
</dbReference>
<evidence type="ECO:0000259" key="14">
    <source>
        <dbReference type="PROSITE" id="PS50885"/>
    </source>
</evidence>
<evidence type="ECO:0000256" key="11">
    <source>
        <dbReference type="ARBA" id="ARBA00023136"/>
    </source>
</evidence>
<keyword evidence="4" id="KW-1003">Cell membrane</keyword>
<dbReference type="Pfam" id="PF02518">
    <property type="entry name" value="HATPase_c"/>
    <property type="match status" value="1"/>
</dbReference>
<dbReference type="CDD" id="cd00082">
    <property type="entry name" value="HisKA"/>
    <property type="match status" value="1"/>
</dbReference>
<dbReference type="SMART" id="SM00387">
    <property type="entry name" value="HATPase_c"/>
    <property type="match status" value="1"/>
</dbReference>
<evidence type="ECO:0000256" key="2">
    <source>
        <dbReference type="ARBA" id="ARBA00004651"/>
    </source>
</evidence>
<dbReference type="EMBL" id="JBHLUX010000001">
    <property type="protein sequence ID" value="MFC0469144.1"/>
    <property type="molecule type" value="Genomic_DNA"/>
</dbReference>
<keyword evidence="12" id="KW-0812">Transmembrane</keyword>
<dbReference type="PROSITE" id="PS50109">
    <property type="entry name" value="HIS_KIN"/>
    <property type="match status" value="1"/>
</dbReference>
<comment type="subcellular location">
    <subcellularLocation>
        <location evidence="2">Cell membrane</location>
        <topology evidence="2">Multi-pass membrane protein</topology>
    </subcellularLocation>
</comment>
<evidence type="ECO:0000256" key="8">
    <source>
        <dbReference type="ARBA" id="ARBA00022777"/>
    </source>
</evidence>
<dbReference type="SUPFAM" id="SSF158472">
    <property type="entry name" value="HAMP domain-like"/>
    <property type="match status" value="1"/>
</dbReference>
<evidence type="ECO:0000259" key="13">
    <source>
        <dbReference type="PROSITE" id="PS50109"/>
    </source>
</evidence>
<feature type="domain" description="Histidine kinase" evidence="13">
    <location>
        <begin position="242"/>
        <end position="454"/>
    </location>
</feature>
<dbReference type="InterPro" id="IPR003660">
    <property type="entry name" value="HAMP_dom"/>
</dbReference>
<dbReference type="SMART" id="SM00388">
    <property type="entry name" value="HisKA"/>
    <property type="match status" value="1"/>
</dbReference>
<keyword evidence="16" id="KW-1185">Reference proteome</keyword>
<dbReference type="InterPro" id="IPR004358">
    <property type="entry name" value="Sig_transdc_His_kin-like_C"/>
</dbReference>
<evidence type="ECO:0000313" key="16">
    <source>
        <dbReference type="Proteomes" id="UP001589838"/>
    </source>
</evidence>
<organism evidence="15 16">
    <name type="scientific">Halalkalibacter kiskunsagensis</name>
    <dbReference type="NCBI Taxonomy" id="1548599"/>
    <lineage>
        <taxon>Bacteria</taxon>
        <taxon>Bacillati</taxon>
        <taxon>Bacillota</taxon>
        <taxon>Bacilli</taxon>
        <taxon>Bacillales</taxon>
        <taxon>Bacillaceae</taxon>
        <taxon>Halalkalibacter</taxon>
    </lineage>
</organism>
<evidence type="ECO:0000256" key="1">
    <source>
        <dbReference type="ARBA" id="ARBA00000085"/>
    </source>
</evidence>
<dbReference type="SMART" id="SM00304">
    <property type="entry name" value="HAMP"/>
    <property type="match status" value="1"/>
</dbReference>
<dbReference type="CDD" id="cd00075">
    <property type="entry name" value="HATPase"/>
    <property type="match status" value="1"/>
</dbReference>
<keyword evidence="8 15" id="KW-0418">Kinase</keyword>
<evidence type="ECO:0000256" key="6">
    <source>
        <dbReference type="ARBA" id="ARBA00022679"/>
    </source>
</evidence>
<dbReference type="InterPro" id="IPR036890">
    <property type="entry name" value="HATPase_C_sf"/>
</dbReference>
<dbReference type="Proteomes" id="UP001589838">
    <property type="component" value="Unassembled WGS sequence"/>
</dbReference>
<keyword evidence="6" id="KW-0808">Transferase</keyword>
<evidence type="ECO:0000256" key="9">
    <source>
        <dbReference type="ARBA" id="ARBA00022840"/>
    </source>
</evidence>